<dbReference type="InterPro" id="IPR025161">
    <property type="entry name" value="IS402-like_dom"/>
</dbReference>
<name>A0A4R1FQB9_9NOCA</name>
<gene>
    <name evidence="3" type="ORF">DFR71_2337</name>
</gene>
<evidence type="ECO:0000259" key="2">
    <source>
        <dbReference type="Pfam" id="PF13340"/>
    </source>
</evidence>
<dbReference type="PANTHER" id="PTHR46637:SF1">
    <property type="entry name" value="BLL5188 PROTEIN"/>
    <property type="match status" value="1"/>
</dbReference>
<dbReference type="Proteomes" id="UP000294856">
    <property type="component" value="Unassembled WGS sequence"/>
</dbReference>
<proteinExistence type="predicted"/>
<feature type="domain" description="Insertion element IS402-like" evidence="2">
    <location>
        <begin position="8"/>
        <end position="83"/>
    </location>
</feature>
<dbReference type="STRING" id="1210063.GCA_001612665_00001"/>
<sequence>MAAPWIVDDQLWAVIEPLLPVKAPGTPGPARMNDRLVLQGILFVLITGIGWEDLPPELGFGSGMTCWRRLRDWQTAGVFEAMHTTILAHCHRAGLVDFDRVIPDGSHVRAKKGAPTPAPARSTAAKPERNTTS</sequence>
<accession>A0A4R1FQB9</accession>
<dbReference type="InterPro" id="IPR052909">
    <property type="entry name" value="Transposase_6_like"/>
</dbReference>
<reference evidence="3 4" key="1">
    <citation type="submission" date="2019-03" db="EMBL/GenBank/DDBJ databases">
        <title>Genomic Encyclopedia of Type Strains, Phase IV (KMG-IV): sequencing the most valuable type-strain genomes for metagenomic binning, comparative biology and taxonomic classification.</title>
        <authorList>
            <person name="Goeker M."/>
        </authorList>
    </citation>
    <scope>NUCLEOTIDE SEQUENCE [LARGE SCALE GENOMIC DNA]</scope>
    <source>
        <strain evidence="3 4">DSM 44684</strain>
    </source>
</reference>
<dbReference type="Pfam" id="PF13340">
    <property type="entry name" value="DUF4096"/>
    <property type="match status" value="1"/>
</dbReference>
<comment type="caution">
    <text evidence="3">The sequence shown here is derived from an EMBL/GenBank/DDBJ whole genome shotgun (WGS) entry which is preliminary data.</text>
</comment>
<dbReference type="EMBL" id="SMFR01000002">
    <property type="protein sequence ID" value="TCJ96310.1"/>
    <property type="molecule type" value="Genomic_DNA"/>
</dbReference>
<dbReference type="AlphaFoldDB" id="A0A4R1FQB9"/>
<keyword evidence="4" id="KW-1185">Reference proteome</keyword>
<protein>
    <submittedName>
        <fullName evidence="3">Transposase</fullName>
    </submittedName>
</protein>
<feature type="region of interest" description="Disordered" evidence="1">
    <location>
        <begin position="106"/>
        <end position="133"/>
    </location>
</feature>
<dbReference type="PANTHER" id="PTHR46637">
    <property type="entry name" value="TIS1421-TRANSPOSASE PROTEIN A"/>
    <property type="match status" value="1"/>
</dbReference>
<evidence type="ECO:0000256" key="1">
    <source>
        <dbReference type="SAM" id="MobiDB-lite"/>
    </source>
</evidence>
<evidence type="ECO:0000313" key="3">
    <source>
        <dbReference type="EMBL" id="TCJ96310.1"/>
    </source>
</evidence>
<organism evidence="3 4">
    <name type="scientific">Nocardia alba</name>
    <dbReference type="NCBI Taxonomy" id="225051"/>
    <lineage>
        <taxon>Bacteria</taxon>
        <taxon>Bacillati</taxon>
        <taxon>Actinomycetota</taxon>
        <taxon>Actinomycetes</taxon>
        <taxon>Mycobacteriales</taxon>
        <taxon>Nocardiaceae</taxon>
        <taxon>Nocardia</taxon>
    </lineage>
</organism>
<evidence type="ECO:0000313" key="4">
    <source>
        <dbReference type="Proteomes" id="UP000294856"/>
    </source>
</evidence>